<dbReference type="OrthoDB" id="9786134at2"/>
<reference evidence="5" key="1">
    <citation type="submission" date="2015-09" db="EMBL/GenBank/DDBJ databases">
        <authorList>
            <person name="Rodrigo-Torres L."/>
            <person name="Arahal D.R."/>
        </authorList>
    </citation>
    <scope>NUCLEOTIDE SEQUENCE [LARGE SCALE GENOMIC DNA]</scope>
    <source>
        <strain evidence="5">CECT 4293</strain>
    </source>
</reference>
<evidence type="ECO:0000313" key="5">
    <source>
        <dbReference type="Proteomes" id="UP000050786"/>
    </source>
</evidence>
<evidence type="ECO:0000313" key="3">
    <source>
        <dbReference type="EMBL" id="CUH47593.1"/>
    </source>
</evidence>
<evidence type="ECO:0000313" key="4">
    <source>
        <dbReference type="Proteomes" id="UP000050783"/>
    </source>
</evidence>
<dbReference type="GO" id="GO:0051213">
    <property type="term" value="F:dioxygenase activity"/>
    <property type="evidence" value="ECO:0007669"/>
    <property type="project" value="UniProtKB-KW"/>
</dbReference>
<dbReference type="PANTHER" id="PTHR42815:SF2">
    <property type="entry name" value="FAD-BINDING, PUTATIVE (AFU_ORTHOLOGUE AFUA_6G07600)-RELATED"/>
    <property type="match status" value="1"/>
</dbReference>
<gene>
    <name evidence="3" type="ORF">RUA4292_01764</name>
    <name evidence="2" type="ORF">RUM4293_00113</name>
</gene>
<reference evidence="3 4" key="2">
    <citation type="submission" date="2015-09" db="EMBL/GenBank/DDBJ databases">
        <authorList>
            <consortium name="Swine Surveillance"/>
        </authorList>
    </citation>
    <scope>NUCLEOTIDE SEQUENCE [LARGE SCALE GENOMIC DNA]</scope>
    <source>
        <strain evidence="3 4">CECT 4292</strain>
        <strain evidence="2">CECT 4293</strain>
    </source>
</reference>
<dbReference type="RefSeq" id="WP_058271400.1">
    <property type="nucleotide sequence ID" value="NZ_CYPS01000005.1"/>
</dbReference>
<name>A0A0P1ECZ9_9RHOB</name>
<dbReference type="EMBL" id="CYPS01000005">
    <property type="protein sequence ID" value="CUH41245.1"/>
    <property type="molecule type" value="Genomic_DNA"/>
</dbReference>
<sequence length="657" mass="72390">MAQKHQSHKGELLLQERRKTPKELIDAIPQFIDSNMPQQHADFFAGLSYLPLATLDQQGRPWVSILVTTSDDDPSVGIKVLGGNTTDVVAETNPYDPFARALQQDLASAEEARLFAGVGVDFSNRRRNKIAGTIGESIVENTGKVRLRLHSDQHLGNCPKYITERRLAHFQRAAELSYDSFDTITSALPAGAKALVDRASTVFLATRHIAESDASDTLTDMGVNHRGGAPSFTRIYEEVEGDQVTTYLVLPDHSGNRFYQSLGNIETNPQVGLVFPDFITGHVLYVTGEAENLFAEKAETLMPRVSLLTRIKVTGAVFVADGLNLKLTSEEQFSPYNPPVKLLRQELEQMGHSAMPYDDAAAISATLVSTQVLSDNIKTFTFKLSSPVNAPLPGGFGVFDFSGILDVGYSHMNEANPQLVNEDYIRTWTLSSAPRYDPKFNTFRGTDHVNVTVKRKPGGLASNVLHDNADKHIDRNLPVVFKGAGAGFSCFAEGHDGTPPSVPPKMLWIAGGVGITPFMSMWDGIQQVAKANPDQTSTDIVLMFTGRDDDIGVLNHFASRHGSLPDQVKLSIVAFQSVSSHPSAARSVRDGLRETLSDNLRNLEERRMKINDFRTVADLSEREVFMCGPAALMNWSEELLTELNVDESRRHRETFTF</sequence>
<evidence type="ECO:0000259" key="1">
    <source>
        <dbReference type="Pfam" id="PF00175"/>
    </source>
</evidence>
<dbReference type="InterPro" id="IPR017938">
    <property type="entry name" value="Riboflavin_synthase-like_b-brl"/>
</dbReference>
<dbReference type="Gene3D" id="2.40.30.10">
    <property type="entry name" value="Translation factors"/>
    <property type="match status" value="1"/>
</dbReference>
<dbReference type="InterPro" id="IPR001433">
    <property type="entry name" value="OxRdtase_FAD/NAD-bd"/>
</dbReference>
<dbReference type="STRING" id="81569.RUM4293_00113"/>
<dbReference type="GeneID" id="55492999"/>
<evidence type="ECO:0000313" key="2">
    <source>
        <dbReference type="EMBL" id="CUH41245.1"/>
    </source>
</evidence>
<dbReference type="SUPFAM" id="SSF52343">
    <property type="entry name" value="Ferredoxin reductase-like, C-terminal NADP-linked domain"/>
    <property type="match status" value="1"/>
</dbReference>
<dbReference type="Gene3D" id="3.40.50.80">
    <property type="entry name" value="Nucleotide-binding domain of ferredoxin-NADP reductase (FNR) module"/>
    <property type="match status" value="1"/>
</dbReference>
<dbReference type="PANTHER" id="PTHR42815">
    <property type="entry name" value="FAD-BINDING, PUTATIVE (AFU_ORTHOLOGUE AFUA_6G07600)-RELATED"/>
    <property type="match status" value="1"/>
</dbReference>
<dbReference type="Proteomes" id="UP000050786">
    <property type="component" value="Unassembled WGS sequence"/>
</dbReference>
<dbReference type="SUPFAM" id="SSF63380">
    <property type="entry name" value="Riboflavin synthase domain-like"/>
    <property type="match status" value="1"/>
</dbReference>
<proteinExistence type="predicted"/>
<dbReference type="EMBL" id="CYPU01000027">
    <property type="protein sequence ID" value="CUH47593.1"/>
    <property type="molecule type" value="Genomic_DNA"/>
</dbReference>
<protein>
    <submittedName>
        <fullName evidence="3">Bifunctional nitric oxide dioxygenase/dihydropteridine reductase 2</fullName>
    </submittedName>
</protein>
<feature type="domain" description="Oxidoreductase FAD/NAD(P)-binding" evidence="1">
    <location>
        <begin position="509"/>
        <end position="635"/>
    </location>
</feature>
<keyword evidence="3" id="KW-0560">Oxidoreductase</keyword>
<dbReference type="AlphaFoldDB" id="A0A0P1ECZ9"/>
<keyword evidence="3" id="KW-0223">Dioxygenase</keyword>
<accession>A0A0P1ECZ9</accession>
<dbReference type="InterPro" id="IPR039261">
    <property type="entry name" value="FNR_nucleotide-bd"/>
</dbReference>
<dbReference type="Pfam" id="PF00175">
    <property type="entry name" value="NAD_binding_1"/>
    <property type="match status" value="1"/>
</dbReference>
<dbReference type="SUPFAM" id="SSF50475">
    <property type="entry name" value="FMN-binding split barrel"/>
    <property type="match status" value="1"/>
</dbReference>
<organism evidence="3 4">
    <name type="scientific">Ruegeria atlantica</name>
    <dbReference type="NCBI Taxonomy" id="81569"/>
    <lineage>
        <taxon>Bacteria</taxon>
        <taxon>Pseudomonadati</taxon>
        <taxon>Pseudomonadota</taxon>
        <taxon>Alphaproteobacteria</taxon>
        <taxon>Rhodobacterales</taxon>
        <taxon>Roseobacteraceae</taxon>
        <taxon>Ruegeria</taxon>
    </lineage>
</organism>
<keyword evidence="5" id="KW-1185">Reference proteome</keyword>
<dbReference type="Proteomes" id="UP000050783">
    <property type="component" value="Unassembled WGS sequence"/>
</dbReference>